<keyword evidence="2" id="KW-0804">Transcription</keyword>
<gene>
    <name evidence="3" type="ORF">Ahy_B01g055132</name>
</gene>
<organism evidence="3 4">
    <name type="scientific">Arachis hypogaea</name>
    <name type="common">Peanut</name>
    <dbReference type="NCBI Taxonomy" id="3818"/>
    <lineage>
        <taxon>Eukaryota</taxon>
        <taxon>Viridiplantae</taxon>
        <taxon>Streptophyta</taxon>
        <taxon>Embryophyta</taxon>
        <taxon>Tracheophyta</taxon>
        <taxon>Spermatophyta</taxon>
        <taxon>Magnoliopsida</taxon>
        <taxon>eudicotyledons</taxon>
        <taxon>Gunneridae</taxon>
        <taxon>Pentapetalae</taxon>
        <taxon>rosids</taxon>
        <taxon>fabids</taxon>
        <taxon>Fabales</taxon>
        <taxon>Fabaceae</taxon>
        <taxon>Papilionoideae</taxon>
        <taxon>50 kb inversion clade</taxon>
        <taxon>dalbergioids sensu lato</taxon>
        <taxon>Dalbergieae</taxon>
        <taxon>Pterocarpus clade</taxon>
        <taxon>Arachis</taxon>
    </lineage>
</organism>
<comment type="caution">
    <text evidence="3">The sequence shown here is derived from an EMBL/GenBank/DDBJ whole genome shotgun (WGS) entry which is preliminary data.</text>
</comment>
<dbReference type="EMBL" id="SDMP01000011">
    <property type="protein sequence ID" value="RYR30345.1"/>
    <property type="molecule type" value="Genomic_DNA"/>
</dbReference>
<keyword evidence="4" id="KW-1185">Reference proteome</keyword>
<proteinExistence type="predicted"/>
<dbReference type="GO" id="GO:0006355">
    <property type="term" value="P:regulation of DNA-templated transcription"/>
    <property type="evidence" value="ECO:0007669"/>
    <property type="project" value="InterPro"/>
</dbReference>
<reference evidence="3 4" key="1">
    <citation type="submission" date="2019-01" db="EMBL/GenBank/DDBJ databases">
        <title>Sequencing of cultivated peanut Arachis hypogaea provides insights into genome evolution and oil improvement.</title>
        <authorList>
            <person name="Chen X."/>
        </authorList>
    </citation>
    <scope>NUCLEOTIDE SEQUENCE [LARGE SCALE GENOMIC DNA]</scope>
    <source>
        <strain evidence="4">cv. Fuhuasheng</strain>
        <tissue evidence="3">Leaves</tissue>
    </source>
</reference>
<dbReference type="AlphaFoldDB" id="A0A445AV75"/>
<protein>
    <recommendedName>
        <fullName evidence="5">BHLH domain-containing protein</fullName>
    </recommendedName>
</protein>
<evidence type="ECO:0000313" key="3">
    <source>
        <dbReference type="EMBL" id="RYR30345.1"/>
    </source>
</evidence>
<sequence length="86" mass="9417">MGMNNRRRGGGRKKRAKLCLAKNANGGGNKTTPSCLEKKLGELQRSIPGSSGMEDMHTLFKSIENYILALEAKVTVLRCLSNFYGV</sequence>
<dbReference type="InterPro" id="IPR044660">
    <property type="entry name" value="IBH1-like"/>
</dbReference>
<name>A0A445AV75_ARAHY</name>
<evidence type="ECO:0000313" key="4">
    <source>
        <dbReference type="Proteomes" id="UP000289738"/>
    </source>
</evidence>
<dbReference type="Proteomes" id="UP000289738">
    <property type="component" value="Chromosome B01"/>
</dbReference>
<accession>A0A445AV75</accession>
<evidence type="ECO:0000256" key="1">
    <source>
        <dbReference type="ARBA" id="ARBA00023015"/>
    </source>
</evidence>
<evidence type="ECO:0000256" key="2">
    <source>
        <dbReference type="ARBA" id="ARBA00023163"/>
    </source>
</evidence>
<evidence type="ECO:0008006" key="5">
    <source>
        <dbReference type="Google" id="ProtNLM"/>
    </source>
</evidence>
<keyword evidence="1" id="KW-0805">Transcription regulation</keyword>
<dbReference type="PANTHER" id="PTHR33124:SF100">
    <property type="entry name" value="TRANSCRIPTION FACTOR BHLH FAMILY"/>
    <property type="match status" value="1"/>
</dbReference>
<dbReference type="PANTHER" id="PTHR33124">
    <property type="entry name" value="TRANSCRIPTION FACTOR IBH1-LIKE 1"/>
    <property type="match status" value="1"/>
</dbReference>